<dbReference type="PANTHER" id="PTHR22602">
    <property type="entry name" value="TRANSFERASE CAF17, MITOCHONDRIAL-RELATED"/>
    <property type="match status" value="1"/>
</dbReference>
<dbReference type="InterPro" id="IPR057460">
    <property type="entry name" value="CAF17_C"/>
</dbReference>
<comment type="caution">
    <text evidence="3">The sequence shown here is derived from an EMBL/GenBank/DDBJ whole genome shotgun (WGS) entry which is preliminary data.</text>
</comment>
<name>A0A2A4Z8L1_9PROT</name>
<dbReference type="Gene3D" id="3.30.1360.120">
    <property type="entry name" value="Probable tRNA modification gtpase trme, domain 1"/>
    <property type="match status" value="1"/>
</dbReference>
<dbReference type="SUPFAM" id="SSF103025">
    <property type="entry name" value="Folate-binding domain"/>
    <property type="match status" value="1"/>
</dbReference>
<evidence type="ECO:0000256" key="1">
    <source>
        <dbReference type="ARBA" id="ARBA00022946"/>
    </source>
</evidence>
<dbReference type="PIRSF" id="PIRSF006487">
    <property type="entry name" value="GcvT"/>
    <property type="match status" value="1"/>
</dbReference>
<dbReference type="InterPro" id="IPR027266">
    <property type="entry name" value="TrmE/GcvT-like"/>
</dbReference>
<accession>A0A2A4Z8L1</accession>
<dbReference type="EMBL" id="NVUS01000002">
    <property type="protein sequence ID" value="PCJ03459.1"/>
    <property type="molecule type" value="Genomic_DNA"/>
</dbReference>
<reference key="1">
    <citation type="submission" date="2017-08" db="EMBL/GenBank/DDBJ databases">
        <title>A dynamic microbial community with high functional redundancy inhabits the cold, oxic subseafloor aquifer.</title>
        <authorList>
            <person name="Tully B.J."/>
            <person name="Wheat C.G."/>
            <person name="Glazer B.T."/>
            <person name="Huber J.A."/>
        </authorList>
    </citation>
    <scope>NUCLEOTIDE SEQUENCE [LARGE SCALE GENOMIC DNA]</scope>
</reference>
<dbReference type="Gene3D" id="2.40.30.160">
    <property type="match status" value="1"/>
</dbReference>
<feature type="domain" description="CAF17 C-terminal" evidence="2">
    <location>
        <begin position="204"/>
        <end position="267"/>
    </location>
</feature>
<evidence type="ECO:0000313" key="3">
    <source>
        <dbReference type="EMBL" id="PCJ03459.1"/>
    </source>
</evidence>
<dbReference type="NCBIfam" id="TIGR03317">
    <property type="entry name" value="ygfZ_signature"/>
    <property type="match status" value="1"/>
</dbReference>
<protein>
    <recommendedName>
        <fullName evidence="2">CAF17 C-terminal domain-containing protein</fullName>
    </recommendedName>
</protein>
<keyword evidence="1" id="KW-0809">Transit peptide</keyword>
<dbReference type="PANTHER" id="PTHR22602:SF0">
    <property type="entry name" value="TRANSFERASE CAF17, MITOCHONDRIAL-RELATED"/>
    <property type="match status" value="1"/>
</dbReference>
<dbReference type="Pfam" id="PF25455">
    <property type="entry name" value="Beta-barrel_CAF17_C"/>
    <property type="match status" value="1"/>
</dbReference>
<dbReference type="AlphaFoldDB" id="A0A2A4Z8L1"/>
<proteinExistence type="predicted"/>
<gene>
    <name evidence="3" type="ORF">COB13_02210</name>
</gene>
<sequence length="269" mass="30048">MMKTNLAQPICSTDRSFIHVTGTDAAEFLQGQISNDVDLLNSQAAIHALILTPQGKILADLFVYNHQNGYLLDVHASIQDWLIARFNMFKLRSNVNFVDLSNALQLVISPDAYTGALISAPDPRIPAMQRHILAGKAVVSSGKDTDFHHYMAANAIIEFGTDYQASEHFPQDLWFDKLGSISFTKGCYVGQEVVSRMRHKSAARKRLLPLISDAQHQKGDKVLLNQKSVGEVICQIGNISLAMMRIDKLPESIVKLDDFEIKRPEWTQN</sequence>
<dbReference type="GO" id="GO:0016226">
    <property type="term" value="P:iron-sulfur cluster assembly"/>
    <property type="evidence" value="ECO:0007669"/>
    <property type="project" value="TreeGrafter"/>
</dbReference>
<reference evidence="3" key="2">
    <citation type="journal article" date="2018" name="ISME J.">
        <title>A dynamic microbial community with high functional redundancy inhabits the cold, oxic subseafloor aquifer.</title>
        <authorList>
            <person name="Tully B.J."/>
            <person name="Wheat C.G."/>
            <person name="Glazer B.T."/>
            <person name="Huber J.A."/>
        </authorList>
    </citation>
    <scope>NUCLEOTIDE SEQUENCE</scope>
    <source>
        <strain evidence="3">NORP83</strain>
    </source>
</reference>
<dbReference type="InterPro" id="IPR045179">
    <property type="entry name" value="YgfZ/GcvT"/>
</dbReference>
<evidence type="ECO:0000259" key="2">
    <source>
        <dbReference type="Pfam" id="PF25455"/>
    </source>
</evidence>
<dbReference type="InterPro" id="IPR017703">
    <property type="entry name" value="YgfZ/GCV_T_CS"/>
</dbReference>
<organism evidence="3">
    <name type="scientific">OCS116 cluster bacterium</name>
    <dbReference type="NCBI Taxonomy" id="2030921"/>
    <lineage>
        <taxon>Bacteria</taxon>
        <taxon>Pseudomonadati</taxon>
        <taxon>Pseudomonadota</taxon>
        <taxon>Alphaproteobacteria</taxon>
        <taxon>OCS116 cluster</taxon>
    </lineage>
</organism>